<dbReference type="InterPro" id="IPR001915">
    <property type="entry name" value="Peptidase_M48"/>
</dbReference>
<comment type="cofactor">
    <cofactor evidence="6">
        <name>Zn(2+)</name>
        <dbReference type="ChEBI" id="CHEBI:29105"/>
    </cofactor>
    <text evidence="6">Binds 1 zinc ion per subunit.</text>
</comment>
<evidence type="ECO:0000313" key="8">
    <source>
        <dbReference type="Proteomes" id="UP000066624"/>
    </source>
</evidence>
<dbReference type="Gene3D" id="3.30.2010.10">
    <property type="entry name" value="Metalloproteases ('zincins'), catalytic domain"/>
    <property type="match status" value="1"/>
</dbReference>
<dbReference type="Gene3D" id="1.25.40.10">
    <property type="entry name" value="Tetratricopeptide repeat domain"/>
    <property type="match status" value="1"/>
</dbReference>
<keyword evidence="1 6" id="KW-0645">Protease</keyword>
<dbReference type="Proteomes" id="UP000066624">
    <property type="component" value="Chromosome"/>
</dbReference>
<organism evidence="7 8">
    <name type="scientific">Wenzhouxiangella marina</name>
    <dbReference type="NCBI Taxonomy" id="1579979"/>
    <lineage>
        <taxon>Bacteria</taxon>
        <taxon>Pseudomonadati</taxon>
        <taxon>Pseudomonadota</taxon>
        <taxon>Gammaproteobacteria</taxon>
        <taxon>Chromatiales</taxon>
        <taxon>Wenzhouxiangellaceae</taxon>
        <taxon>Wenzhouxiangella</taxon>
    </lineage>
</organism>
<evidence type="ECO:0000256" key="3">
    <source>
        <dbReference type="ARBA" id="ARBA00022801"/>
    </source>
</evidence>
<dbReference type="PROSITE" id="PS51257">
    <property type="entry name" value="PROKAR_LIPOPROTEIN"/>
    <property type="match status" value="1"/>
</dbReference>
<comment type="similarity">
    <text evidence="6">Belongs to the peptidase M48 family.</text>
</comment>
<dbReference type="InterPro" id="IPR051156">
    <property type="entry name" value="Mito/Outer_Membr_Metalloprot"/>
</dbReference>
<dbReference type="GO" id="GO:0004222">
    <property type="term" value="F:metalloendopeptidase activity"/>
    <property type="evidence" value="ECO:0007669"/>
    <property type="project" value="InterPro"/>
</dbReference>
<dbReference type="STRING" id="1579979.WM2015_2470"/>
<keyword evidence="5 6" id="KW-0482">Metalloprotease</keyword>
<dbReference type="GO" id="GO:0046872">
    <property type="term" value="F:metal ion binding"/>
    <property type="evidence" value="ECO:0007669"/>
    <property type="project" value="UniProtKB-KW"/>
</dbReference>
<dbReference type="GO" id="GO:0016020">
    <property type="term" value="C:membrane"/>
    <property type="evidence" value="ECO:0007669"/>
    <property type="project" value="TreeGrafter"/>
</dbReference>
<keyword evidence="2" id="KW-0479">Metal-binding</keyword>
<evidence type="ECO:0000256" key="5">
    <source>
        <dbReference type="ARBA" id="ARBA00023049"/>
    </source>
</evidence>
<dbReference type="KEGG" id="wma:WM2015_2470"/>
<dbReference type="Pfam" id="PF01435">
    <property type="entry name" value="Peptidase_M48"/>
    <property type="match status" value="1"/>
</dbReference>
<protein>
    <submittedName>
        <fullName evidence="7">Peptidase M48</fullName>
    </submittedName>
</protein>
<evidence type="ECO:0000256" key="2">
    <source>
        <dbReference type="ARBA" id="ARBA00022723"/>
    </source>
</evidence>
<dbReference type="EMBL" id="CP012154">
    <property type="protein sequence ID" value="AKS42830.1"/>
    <property type="molecule type" value="Genomic_DNA"/>
</dbReference>
<dbReference type="SUPFAM" id="SSF48452">
    <property type="entry name" value="TPR-like"/>
    <property type="match status" value="1"/>
</dbReference>
<evidence type="ECO:0000256" key="1">
    <source>
        <dbReference type="ARBA" id="ARBA00022670"/>
    </source>
</evidence>
<evidence type="ECO:0000256" key="6">
    <source>
        <dbReference type="RuleBase" id="RU003983"/>
    </source>
</evidence>
<evidence type="ECO:0000313" key="7">
    <source>
        <dbReference type="EMBL" id="AKS42830.1"/>
    </source>
</evidence>
<gene>
    <name evidence="7" type="ORF">WM2015_2470</name>
</gene>
<accession>A0A0K0XYS9</accession>
<dbReference type="PANTHER" id="PTHR22726:SF24">
    <property type="entry name" value="M48 FAMILY METALLOPEPTIDASE"/>
    <property type="match status" value="1"/>
</dbReference>
<name>A0A0K0XYS9_9GAMM</name>
<dbReference type="AlphaFoldDB" id="A0A0K0XYS9"/>
<dbReference type="SMART" id="SM00028">
    <property type="entry name" value="TPR"/>
    <property type="match status" value="3"/>
</dbReference>
<keyword evidence="8" id="KW-1185">Reference proteome</keyword>
<keyword evidence="3 6" id="KW-0378">Hydrolase</keyword>
<dbReference type="PANTHER" id="PTHR22726">
    <property type="entry name" value="METALLOENDOPEPTIDASE OMA1"/>
    <property type="match status" value="1"/>
</dbReference>
<dbReference type="InterPro" id="IPR011990">
    <property type="entry name" value="TPR-like_helical_dom_sf"/>
</dbReference>
<dbReference type="RefSeq" id="WP_049726360.1">
    <property type="nucleotide sequence ID" value="NZ_CP012154.1"/>
</dbReference>
<reference evidence="7 8" key="1">
    <citation type="submission" date="2015-07" db="EMBL/GenBank/DDBJ databases">
        <authorList>
            <person name="Noorani M."/>
        </authorList>
    </citation>
    <scope>NUCLEOTIDE SEQUENCE [LARGE SCALE GENOMIC DNA]</scope>
    <source>
        <strain evidence="7 8">KCTC 42284</strain>
    </source>
</reference>
<dbReference type="InterPro" id="IPR019734">
    <property type="entry name" value="TPR_rpt"/>
</dbReference>
<dbReference type="GO" id="GO:0051603">
    <property type="term" value="P:proteolysis involved in protein catabolic process"/>
    <property type="evidence" value="ECO:0007669"/>
    <property type="project" value="TreeGrafter"/>
</dbReference>
<proteinExistence type="inferred from homology"/>
<dbReference type="OrthoDB" id="9810445at2"/>
<sequence>MRLVIAIFALLSAAGCAVNPVTGQNELSLYDETWELKTGEQFYAPLRQQQGGDFVLDAELVDYVQEVGQRVAGHADRDLPYEFEVLNSSIPNAWALPGGKISINRGLLTEMNSEAELAAVLGHEVVHAAARHGASAQSRAALLQGAVVLGGVAVGVATEREDYAAVAMMGGMLGAQLIGQRYSRDAERESDFYGTRYMHEAGYNPEGAVRLQESFVRLSEGRDSNWLDGLFASHPPSPERVENNRRIADELGRTGILGEERYRQKTARLRALVPAYEAHDEGRAALAEGNHELALSKAEEALSLEDREAIFHALRGDALASAERWRDAERAYDRALALDQGWFYQHLRRGMVRAELGELEGARRDLEASLERLRTAQGHYYLGAVERDSGNRQRAIEQFRIAAQEEGEIGQRARQALNDMGITP</sequence>
<keyword evidence="4 6" id="KW-0862">Zinc</keyword>
<evidence type="ECO:0000256" key="4">
    <source>
        <dbReference type="ARBA" id="ARBA00022833"/>
    </source>
</evidence>